<protein>
    <submittedName>
        <fullName evidence="1">Uncharacterized protein</fullName>
    </submittedName>
</protein>
<evidence type="ECO:0000313" key="2">
    <source>
        <dbReference type="Proteomes" id="UP001060085"/>
    </source>
</evidence>
<dbReference type="Proteomes" id="UP001060085">
    <property type="component" value="Linkage Group LG08"/>
</dbReference>
<comment type="caution">
    <text evidence="1">The sequence shown here is derived from an EMBL/GenBank/DDBJ whole genome shotgun (WGS) entry which is preliminary data.</text>
</comment>
<dbReference type="EMBL" id="CM044708">
    <property type="protein sequence ID" value="KAI5648633.1"/>
    <property type="molecule type" value="Genomic_DNA"/>
</dbReference>
<name>A0ACB9ZM11_CATRO</name>
<accession>A0ACB9ZM11</accession>
<sequence>MEDKDETMKDAEERFPVFVNKVSHDAKLKELLRNLTSMECKLCSEASKEFRKLLKSDSGFQLLSYYIQTSPKFVELLQVWDLRKGKPGFSHFLKFITAIFSHPLGKNKSNSNGNVAKELFFVFNALDKFARIVLEEKMGDLCKELSSKEAKRQNAVLLLLASIVRRGQGLAWEVAKTFDFKMESFTKLAQWKARRNDGRRKNLTRRAFVGFAMSFLEVGSPRLLRGILQQKNMYSGILRGLGNDDDETVAYVLSTLSDRVLIPESLVPPGLTSVLFGSVTLEQLINILGRGGDGAAAELAHNLLIAVCTDPTNGLMPDLERVPNPLKGNRKRLLDLMKKLKATEIDYHKDLLLAIVNGRPAFGSAYLDEFPYNIEDLMSPNWFAAVSLAANVMSSVGDGLTYGFSGSRFQEPPVFDSPDVQDIIKCIRPRPFTRLVINKGLLHSDPLVKHGTLRLVLEELKLLDSLIGTLNDIITSKGQMMHKWTSLKHDIQNGVRVFLPDPQVLLSLVSSFNKSYRNPKSGMKRSADKEPLENRFKGKKFKDSIVNDDVDILVSGVSSSPLTTLGGEGEGVKEKCEGNKLTGKTDLVNPVPEIWGLKSCSEADTAIEDAETYFYSKLVDVLQLYHRTLPMALEGSFDFFRVLPSDPLALPTILQQSILSLLVEQVAGSLKGDISVKTQPQMYKYLQSFINIFMYSPARDIKDQAYTLAQAAMLSTGAFDQNPREIVTWFLFIPGYRKNDIYAETMEIEMFQKLSSVVISFLCDAVSTTGNNLFKYFDLMRCYISDAKGVIDISPTFGPFVICVLEKCLRLLGSESGASTLPEKSLISLYVSTTLKYLLETQVEPGTLSSLVELLLSERLVGCQNMIGDFSAPCQWRPLRSLLYFSRNILHHEICGSSIAARETVCSGGSLSSTLTEVKRVLGSEGHGALTGIALGFSYSMICTSPEELLHNFPAVISISNRLFGVPFSLLLLIFFLEPSHLRGLFKLWPEVCFAGMEKVKTEDHNEGGKEEIVSHEVFDSFESASVAFSLFLAKAPFHMLFPAILFIDDSCSLDQLDMQNLLLDKLSKGTAEDSVNSLCHVLSCIYHARSLYRIKSSRELEKLSYFSFLLAEHILKQCLVEKNDSDYSGHDSVRSSTFAKDVTEIIFGHPLVTQTLESPLSSEESFTDETLMESPNSFLEVVRQRVDKMDHWVMDLIGTTSELLAPLCCDCYLSGVRLINKRIVEAPKALANKLILILKCKFADCIKAKDLIPLVPTLYAFYRLVNFISPFEMLELAHWLFSMIDLNDTTSSPSFKKCTLAVGLHTASCAFDSLSVYMMRLNMQGSQPHFCTGTKNRSIDVTTFGKIFSQILEIATSYEYELADLCLLKAVKVVRLHKNVVHANLPFIMAISRLLSSIPIKILSHCIHLITKTKAELLFLFCEISPLHLCVFGQLASDMMDKSLFLKDDRMEENCHHPHPDRVLMLLPTVLLYLDSAFLKFGGQRYQHFANIISFFWRILIDGFSNWKSYVLEDIFGIRSVECLPLSMEEFLNFVSHSLLGKSICVVQHYLDLSGHLVKLKDRLYLFNSVCPHSSKSDDLLDFDITEVSVFSSEKLLNLANVTVAKIRFCRMLLFPDDSQFRSLLKGDGISKKIQSELLSLRVRFLNMLVCSWKLIVKKSHPGIGKSRQGLLFRFLETFIANNILEVVAEMHDHLVKLDSLPFIEQLAKSSLLYRFDDSATLKILRTVLITLSKGRFSCISIIQLLLSHSQFASTLLSGNRAPGSTQFGLAFAPISSIMKSLVLPESEKDVCGETNICVSELHKQQLELVKLLRVLFQIKAQQRDSSAKECSEINLNQLVLLLMSSYGAMITEIDLEIYHLMNDIESIDESVAESRINMDYLWGSAALKVRKEREEEEDVSLNNHNDAEAVDEHRRIQFRENFPIDPKTCERTLLFFPYDGSAFQRSSSMLKKDDSDESLQTDAAVDKKMQVYDPLFILRFSSHCLSNGYIEPLEFASFGLLALTFLSLSSSDGHTRKLGYEVLGIFRSSLEQCKKRKDVMRLRLLLTYIQNGITEPFQKIPSVTAVFIAEASFVLLDPSNDHYSAISKTLLRSPSANMKGVPLFQEFFWSSSVTFRTERLWILRLLYTALNTDDDAQIYIRNSIFENLMNFYASPLADGESEELIIQMVKKSVKLHKLTRYLVEQCGIIAWFSSLVSSFPGSLCKDGRGSPIARLAMLLEVVNEVVASRNTSEWLQKYALEQLAGLSSHLYRLLFGCVEFTRKEARIVDLILQILMATLKISQKRKVYQPHFTISFGSLCQLCEAVNAHCVGMYIPTAELGLKTILMSTPPVTILDMDQDKLLKFLTWSISTAAQSDLIIMPQSSGVYCRSVPLSNESSEENLPAKLLRWLIASVILGRLSRKSSNVDYSFDRLALCTLKSVLDYGEQESVENKGVLGCEEILAVAIFYLHQLVGIHSKLLPSVVSALSLLLFSSSSLTELDSMLGDGFPLTSLFLKVRSPPEANPAWRWAYYQAWRDLTIERGKGEELEEIGACQMLMVAISKKLGNKSSFLQSISLQDLANSGVFEWERSMYS</sequence>
<keyword evidence="2" id="KW-1185">Reference proteome</keyword>
<evidence type="ECO:0000313" key="1">
    <source>
        <dbReference type="EMBL" id="KAI5648633.1"/>
    </source>
</evidence>
<organism evidence="1 2">
    <name type="scientific">Catharanthus roseus</name>
    <name type="common">Madagascar periwinkle</name>
    <name type="synonym">Vinca rosea</name>
    <dbReference type="NCBI Taxonomy" id="4058"/>
    <lineage>
        <taxon>Eukaryota</taxon>
        <taxon>Viridiplantae</taxon>
        <taxon>Streptophyta</taxon>
        <taxon>Embryophyta</taxon>
        <taxon>Tracheophyta</taxon>
        <taxon>Spermatophyta</taxon>
        <taxon>Magnoliopsida</taxon>
        <taxon>eudicotyledons</taxon>
        <taxon>Gunneridae</taxon>
        <taxon>Pentapetalae</taxon>
        <taxon>asterids</taxon>
        <taxon>lamiids</taxon>
        <taxon>Gentianales</taxon>
        <taxon>Apocynaceae</taxon>
        <taxon>Rauvolfioideae</taxon>
        <taxon>Vinceae</taxon>
        <taxon>Catharanthinae</taxon>
        <taxon>Catharanthus</taxon>
    </lineage>
</organism>
<proteinExistence type="predicted"/>
<gene>
    <name evidence="1" type="ORF">M9H77_34638</name>
</gene>
<reference evidence="2" key="1">
    <citation type="journal article" date="2023" name="Nat. Plants">
        <title>Single-cell RNA sequencing provides a high-resolution roadmap for understanding the multicellular compartmentation of specialized metabolism.</title>
        <authorList>
            <person name="Sun S."/>
            <person name="Shen X."/>
            <person name="Li Y."/>
            <person name="Li Y."/>
            <person name="Wang S."/>
            <person name="Li R."/>
            <person name="Zhang H."/>
            <person name="Shen G."/>
            <person name="Guo B."/>
            <person name="Wei J."/>
            <person name="Xu J."/>
            <person name="St-Pierre B."/>
            <person name="Chen S."/>
            <person name="Sun C."/>
        </authorList>
    </citation>
    <scope>NUCLEOTIDE SEQUENCE [LARGE SCALE GENOMIC DNA]</scope>
</reference>